<proteinExistence type="predicted"/>
<accession>A0AAP8IZ57</accession>
<sequence length="59" mass="6772">MKLALSHEVYANMPLWRKKVGSSTHENAAPEPTFLWVLIDFDDCLARQLTAINDHKGYK</sequence>
<evidence type="ECO:0000313" key="1">
    <source>
        <dbReference type="EMBL" id="PLA56708.1"/>
    </source>
</evidence>
<name>A0AAP8IZ57_LACRH</name>
<dbReference type="AlphaFoldDB" id="A0AAP8IZ57"/>
<evidence type="ECO:0000313" key="2">
    <source>
        <dbReference type="Proteomes" id="UP000234212"/>
    </source>
</evidence>
<dbReference type="EMBL" id="PKJX01000003">
    <property type="protein sequence ID" value="PLA56708.1"/>
    <property type="molecule type" value="Genomic_DNA"/>
</dbReference>
<dbReference type="Proteomes" id="UP000234212">
    <property type="component" value="Unassembled WGS sequence"/>
</dbReference>
<reference evidence="1 2" key="1">
    <citation type="submission" date="2017-12" db="EMBL/GenBank/DDBJ databases">
        <title>Phylogenetic diversity of female urinary microbiome.</title>
        <authorList>
            <person name="Thomas-White K."/>
            <person name="Wolfe A.J."/>
        </authorList>
    </citation>
    <scope>NUCLEOTIDE SEQUENCE [LARGE SCALE GENOMIC DNA]</scope>
    <source>
        <strain evidence="1 2">UMB0004</strain>
    </source>
</reference>
<comment type="caution">
    <text evidence="1">The sequence shown here is derived from an EMBL/GenBank/DDBJ whole genome shotgun (WGS) entry which is preliminary data.</text>
</comment>
<gene>
    <name evidence="1" type="ORF">CYJ91_07650</name>
</gene>
<organism evidence="1 2">
    <name type="scientific">Lacticaseibacillus rhamnosus</name>
    <name type="common">Lactobacillus rhamnosus</name>
    <dbReference type="NCBI Taxonomy" id="47715"/>
    <lineage>
        <taxon>Bacteria</taxon>
        <taxon>Bacillati</taxon>
        <taxon>Bacillota</taxon>
        <taxon>Bacilli</taxon>
        <taxon>Lactobacillales</taxon>
        <taxon>Lactobacillaceae</taxon>
        <taxon>Lacticaseibacillus</taxon>
    </lineage>
</organism>
<protein>
    <submittedName>
        <fullName evidence="1">Uncharacterized protein</fullName>
    </submittedName>
</protein>